<dbReference type="Pfam" id="PF13474">
    <property type="entry name" value="SnoaL_3"/>
    <property type="match status" value="1"/>
</dbReference>
<evidence type="ECO:0000313" key="3">
    <source>
        <dbReference type="Proteomes" id="UP001501490"/>
    </source>
</evidence>
<dbReference type="RefSeq" id="WP_344808850.1">
    <property type="nucleotide sequence ID" value="NZ_BAABAB010000044.1"/>
</dbReference>
<gene>
    <name evidence="2" type="ORF">GCM10022236_45180</name>
</gene>
<reference evidence="3" key="1">
    <citation type="journal article" date="2019" name="Int. J. Syst. Evol. Microbiol.">
        <title>The Global Catalogue of Microorganisms (GCM) 10K type strain sequencing project: providing services to taxonomists for standard genome sequencing and annotation.</title>
        <authorList>
            <consortium name="The Broad Institute Genomics Platform"/>
            <consortium name="The Broad Institute Genome Sequencing Center for Infectious Disease"/>
            <person name="Wu L."/>
            <person name="Ma J."/>
        </authorList>
    </citation>
    <scope>NUCLEOTIDE SEQUENCE [LARGE SCALE GENOMIC DNA]</scope>
    <source>
        <strain evidence="3">JCM 16929</strain>
    </source>
</reference>
<keyword evidence="3" id="KW-1185">Reference proteome</keyword>
<comment type="caution">
    <text evidence="2">The sequence shown here is derived from an EMBL/GenBank/DDBJ whole genome shotgun (WGS) entry which is preliminary data.</text>
</comment>
<dbReference type="InterPro" id="IPR037401">
    <property type="entry name" value="SnoaL-like"/>
</dbReference>
<dbReference type="Proteomes" id="UP001501490">
    <property type="component" value="Unassembled WGS sequence"/>
</dbReference>
<dbReference type="EMBL" id="BAABAB010000044">
    <property type="protein sequence ID" value="GAA3637600.1"/>
    <property type="molecule type" value="Genomic_DNA"/>
</dbReference>
<dbReference type="Gene3D" id="3.10.450.50">
    <property type="match status" value="1"/>
</dbReference>
<dbReference type="SUPFAM" id="SSF54427">
    <property type="entry name" value="NTF2-like"/>
    <property type="match status" value="1"/>
</dbReference>
<accession>A0ABP7API2</accession>
<dbReference type="InterPro" id="IPR032710">
    <property type="entry name" value="NTF2-like_dom_sf"/>
</dbReference>
<proteinExistence type="predicted"/>
<evidence type="ECO:0000259" key="1">
    <source>
        <dbReference type="Pfam" id="PF13474"/>
    </source>
</evidence>
<evidence type="ECO:0000313" key="2">
    <source>
        <dbReference type="EMBL" id="GAA3637600.1"/>
    </source>
</evidence>
<feature type="domain" description="SnoaL-like" evidence="1">
    <location>
        <begin position="17"/>
        <end position="133"/>
    </location>
</feature>
<protein>
    <recommendedName>
        <fullName evidence="1">SnoaL-like domain-containing protein</fullName>
    </recommendedName>
</protein>
<name>A0ABP7API2_9ACTN</name>
<sequence length="154" mass="17168">MSATPDLTPTEIDALIATMDEAADAYISGRARDYFRLIRQAEDFTLMPPYGGETRRYEPVTDEGIADTERYFPSGEATLQVEQTYASGELVVIVAVERQHGVLDGRPDQDLSLRVTLVFRRIADGWELAHRHADPLVRPISIDHLAALARGLDE</sequence>
<organism evidence="2 3">
    <name type="scientific">Microlunatus ginsengisoli</name>
    <dbReference type="NCBI Taxonomy" id="363863"/>
    <lineage>
        <taxon>Bacteria</taxon>
        <taxon>Bacillati</taxon>
        <taxon>Actinomycetota</taxon>
        <taxon>Actinomycetes</taxon>
        <taxon>Propionibacteriales</taxon>
        <taxon>Propionibacteriaceae</taxon>
        <taxon>Microlunatus</taxon>
    </lineage>
</organism>